<dbReference type="PANTHER" id="PTHR37743">
    <property type="entry name" value="ARM REPEAT SUPERFAMILY PROTEIN"/>
    <property type="match status" value="1"/>
</dbReference>
<evidence type="ECO:0000313" key="2">
    <source>
        <dbReference type="Proteomes" id="UP000541444"/>
    </source>
</evidence>
<gene>
    <name evidence="1" type="ORF">GIB67_002015</name>
</gene>
<proteinExistence type="predicted"/>
<dbReference type="Proteomes" id="UP000541444">
    <property type="component" value="Unassembled WGS sequence"/>
</dbReference>
<dbReference type="EMBL" id="JACGCM010001662">
    <property type="protein sequence ID" value="KAF6151732.1"/>
    <property type="molecule type" value="Genomic_DNA"/>
</dbReference>
<dbReference type="OrthoDB" id="79603at2759"/>
<comment type="caution">
    <text evidence="1">The sequence shown here is derived from an EMBL/GenBank/DDBJ whole genome shotgun (WGS) entry which is preliminary data.</text>
</comment>
<sequence length="99" mass="10742">MANVLISTCQIIASSGKNSLAERTAPVLTRSIQVITDSIIRAACIQVLFLAVYHLKSAIHPHASDLLIQSVKALQKGAQKVLKCLLECLYCLLLCPPTR</sequence>
<accession>A0A7J7MA73</accession>
<dbReference type="PANTHER" id="PTHR37743:SF1">
    <property type="entry name" value="ARM REPEAT SUPERFAMILY PROTEIN"/>
    <property type="match status" value="1"/>
</dbReference>
<reference evidence="1 2" key="1">
    <citation type="journal article" date="2020" name="IScience">
        <title>Genome Sequencing of the Endangered Kingdonia uniflora (Circaeasteraceae, Ranunculales) Reveals Potential Mechanisms of Evolutionary Specialization.</title>
        <authorList>
            <person name="Sun Y."/>
            <person name="Deng T."/>
            <person name="Zhang A."/>
            <person name="Moore M.J."/>
            <person name="Landis J.B."/>
            <person name="Lin N."/>
            <person name="Zhang H."/>
            <person name="Zhang X."/>
            <person name="Huang J."/>
            <person name="Zhang X."/>
            <person name="Sun H."/>
            <person name="Wang H."/>
        </authorList>
    </citation>
    <scope>NUCLEOTIDE SEQUENCE [LARGE SCALE GENOMIC DNA]</scope>
    <source>
        <strain evidence="1">TB1705</strain>
        <tissue evidence="1">Leaf</tissue>
    </source>
</reference>
<dbReference type="AlphaFoldDB" id="A0A7J7MA73"/>
<keyword evidence="2" id="KW-1185">Reference proteome</keyword>
<name>A0A7J7MA73_9MAGN</name>
<evidence type="ECO:0000313" key="1">
    <source>
        <dbReference type="EMBL" id="KAF6151732.1"/>
    </source>
</evidence>
<organism evidence="1 2">
    <name type="scientific">Kingdonia uniflora</name>
    <dbReference type="NCBI Taxonomy" id="39325"/>
    <lineage>
        <taxon>Eukaryota</taxon>
        <taxon>Viridiplantae</taxon>
        <taxon>Streptophyta</taxon>
        <taxon>Embryophyta</taxon>
        <taxon>Tracheophyta</taxon>
        <taxon>Spermatophyta</taxon>
        <taxon>Magnoliopsida</taxon>
        <taxon>Ranunculales</taxon>
        <taxon>Circaeasteraceae</taxon>
        <taxon>Kingdonia</taxon>
    </lineage>
</organism>
<protein>
    <submittedName>
        <fullName evidence="1">Uncharacterized protein</fullName>
    </submittedName>
</protein>